<dbReference type="GO" id="GO:0007059">
    <property type="term" value="P:chromosome segregation"/>
    <property type="evidence" value="ECO:0007669"/>
    <property type="project" value="UniProtKB-KW"/>
</dbReference>
<evidence type="ECO:0000256" key="1">
    <source>
        <dbReference type="ARBA" id="ARBA00010381"/>
    </source>
</evidence>
<dbReference type="Pfam" id="PF01883">
    <property type="entry name" value="FeS_assembly_P"/>
    <property type="match status" value="1"/>
</dbReference>
<accession>A0A1R2CNW8</accession>
<feature type="domain" description="MIP18 family-like" evidence="3">
    <location>
        <begin position="14"/>
        <end position="81"/>
    </location>
</feature>
<dbReference type="PANTHER" id="PTHR12377:SF2">
    <property type="entry name" value="CYTOSOLIC IRON-SULFUR ASSEMBLY COMPONENT 2A"/>
    <property type="match status" value="1"/>
</dbReference>
<dbReference type="AlphaFoldDB" id="A0A1R2CNW8"/>
<dbReference type="Gene3D" id="3.30.300.130">
    <property type="entry name" value="Fe-S cluster assembly (FSCA)"/>
    <property type="match status" value="1"/>
</dbReference>
<gene>
    <name evidence="4" type="ORF">SteCoe_6856</name>
</gene>
<dbReference type="Gene3D" id="6.10.250.1280">
    <property type="match status" value="1"/>
</dbReference>
<evidence type="ECO:0000256" key="2">
    <source>
        <dbReference type="ARBA" id="ARBA00022829"/>
    </source>
</evidence>
<dbReference type="OrthoDB" id="2746at2759"/>
<dbReference type="GO" id="GO:0051604">
    <property type="term" value="P:protein maturation"/>
    <property type="evidence" value="ECO:0007669"/>
    <property type="project" value="InterPro"/>
</dbReference>
<keyword evidence="5" id="KW-1185">Reference proteome</keyword>
<dbReference type="InterPro" id="IPR034904">
    <property type="entry name" value="FSCA_dom_sf"/>
</dbReference>
<keyword evidence="2" id="KW-0159">Chromosome partition</keyword>
<evidence type="ECO:0000313" key="5">
    <source>
        <dbReference type="Proteomes" id="UP000187209"/>
    </source>
</evidence>
<evidence type="ECO:0000313" key="4">
    <source>
        <dbReference type="EMBL" id="OMJ90685.1"/>
    </source>
</evidence>
<dbReference type="EMBL" id="MPUH01000097">
    <property type="protein sequence ID" value="OMJ90685.1"/>
    <property type="molecule type" value="Genomic_DNA"/>
</dbReference>
<name>A0A1R2CNW8_9CILI</name>
<reference evidence="4 5" key="1">
    <citation type="submission" date="2016-11" db="EMBL/GenBank/DDBJ databases">
        <title>The macronuclear genome of Stentor coeruleus: a giant cell with tiny introns.</title>
        <authorList>
            <person name="Slabodnick M."/>
            <person name="Ruby J.G."/>
            <person name="Reiff S.B."/>
            <person name="Swart E.C."/>
            <person name="Gosai S."/>
            <person name="Prabakaran S."/>
            <person name="Witkowska E."/>
            <person name="Larue G.E."/>
            <person name="Fisher S."/>
            <person name="Freeman R.M."/>
            <person name="Gunawardena J."/>
            <person name="Chu W."/>
            <person name="Stover N.A."/>
            <person name="Gregory B.D."/>
            <person name="Nowacki M."/>
            <person name="Derisi J."/>
            <person name="Roy S.W."/>
            <person name="Marshall W.F."/>
            <person name="Sood P."/>
        </authorList>
    </citation>
    <scope>NUCLEOTIDE SEQUENCE [LARGE SCALE GENOMIC DNA]</scope>
    <source>
        <strain evidence="4">WM001</strain>
    </source>
</reference>
<comment type="similarity">
    <text evidence="1">Belongs to the MIP18 family.</text>
</comment>
<dbReference type="PANTHER" id="PTHR12377">
    <property type="entry name" value="CYTOSOLIC IRON-SULFUR ASSEMBLY COMPONENT 2B-RELATED"/>
    <property type="match status" value="1"/>
</dbReference>
<evidence type="ECO:0000259" key="3">
    <source>
        <dbReference type="Pfam" id="PF01883"/>
    </source>
</evidence>
<dbReference type="SUPFAM" id="SSF117916">
    <property type="entry name" value="Fe-S cluster assembly (FSCA) domain-like"/>
    <property type="match status" value="1"/>
</dbReference>
<dbReference type="InterPro" id="IPR002744">
    <property type="entry name" value="MIP18-like"/>
</dbReference>
<organism evidence="4 5">
    <name type="scientific">Stentor coeruleus</name>
    <dbReference type="NCBI Taxonomy" id="5963"/>
    <lineage>
        <taxon>Eukaryota</taxon>
        <taxon>Sar</taxon>
        <taxon>Alveolata</taxon>
        <taxon>Ciliophora</taxon>
        <taxon>Postciliodesmatophora</taxon>
        <taxon>Heterotrichea</taxon>
        <taxon>Heterotrichida</taxon>
        <taxon>Stentoridae</taxon>
        <taxon>Stentor</taxon>
    </lineage>
</organism>
<dbReference type="InterPro" id="IPR039796">
    <property type="entry name" value="MIP18"/>
</dbReference>
<comment type="caution">
    <text evidence="4">The sequence shown here is derived from an EMBL/GenBank/DDBJ whole genome shotgun (WGS) entry which is preliminary data.</text>
</comment>
<protein>
    <recommendedName>
        <fullName evidence="3">MIP18 family-like domain-containing protein</fullName>
    </recommendedName>
</protein>
<sequence>MEAGSHKVECQTVKDRLLDAIGCIRDPERPSTLEELGVISEDSVTVTKTNKGYNVLVLWEPTAPHCSFANNIGLSMIYKIKEELSDLNLKVDIILKPGSHITKDEIDKQVNDKERVAAAFENPLVIEMIKEVTDTLSQH</sequence>
<dbReference type="Proteomes" id="UP000187209">
    <property type="component" value="Unassembled WGS sequence"/>
</dbReference>
<proteinExistence type="inferred from homology"/>